<dbReference type="PANTHER" id="PTHR30160:SF7">
    <property type="entry name" value="ADP-HEPTOSE--LPS HEPTOSYLTRANSFERASE 2"/>
    <property type="match status" value="1"/>
</dbReference>
<protein>
    <submittedName>
        <fullName evidence="3">Glycosyltransferase family 9 protein</fullName>
    </submittedName>
</protein>
<dbReference type="SUPFAM" id="SSF53756">
    <property type="entry name" value="UDP-Glycosyltransferase/glycogen phosphorylase"/>
    <property type="match status" value="1"/>
</dbReference>
<dbReference type="Gene3D" id="3.40.50.2000">
    <property type="entry name" value="Glycogen Phosphorylase B"/>
    <property type="match status" value="2"/>
</dbReference>
<keyword evidence="4" id="KW-1185">Reference proteome</keyword>
<keyword evidence="2" id="KW-0808">Transferase</keyword>
<proteinExistence type="predicted"/>
<gene>
    <name evidence="3" type="ORF">ACFS29_18275</name>
</gene>
<reference evidence="4" key="1">
    <citation type="journal article" date="2019" name="Int. J. Syst. Evol. Microbiol.">
        <title>The Global Catalogue of Microorganisms (GCM) 10K type strain sequencing project: providing services to taxonomists for standard genome sequencing and annotation.</title>
        <authorList>
            <consortium name="The Broad Institute Genomics Platform"/>
            <consortium name="The Broad Institute Genome Sequencing Center for Infectious Disease"/>
            <person name="Wu L."/>
            <person name="Ma J."/>
        </authorList>
    </citation>
    <scope>NUCLEOTIDE SEQUENCE [LARGE SCALE GENOMIC DNA]</scope>
    <source>
        <strain evidence="4">KCTC 32514</strain>
    </source>
</reference>
<name>A0ABW5ZZI3_9FLAO</name>
<dbReference type="InterPro" id="IPR051199">
    <property type="entry name" value="LPS_LOS_Heptosyltrfase"/>
</dbReference>
<organism evidence="3 4">
    <name type="scientific">Psychroserpens luteus</name>
    <dbReference type="NCBI Taxonomy" id="1434066"/>
    <lineage>
        <taxon>Bacteria</taxon>
        <taxon>Pseudomonadati</taxon>
        <taxon>Bacteroidota</taxon>
        <taxon>Flavobacteriia</taxon>
        <taxon>Flavobacteriales</taxon>
        <taxon>Flavobacteriaceae</taxon>
        <taxon>Psychroserpens</taxon>
    </lineage>
</organism>
<dbReference type="Pfam" id="PF01075">
    <property type="entry name" value="Glyco_transf_9"/>
    <property type="match status" value="1"/>
</dbReference>
<dbReference type="InterPro" id="IPR002201">
    <property type="entry name" value="Glyco_trans_9"/>
</dbReference>
<dbReference type="PANTHER" id="PTHR30160">
    <property type="entry name" value="TETRAACYLDISACCHARIDE 4'-KINASE-RELATED"/>
    <property type="match status" value="1"/>
</dbReference>
<evidence type="ECO:0000313" key="3">
    <source>
        <dbReference type="EMBL" id="MFD2917605.1"/>
    </source>
</evidence>
<dbReference type="EMBL" id="JBHUOS010000015">
    <property type="protein sequence ID" value="MFD2917605.1"/>
    <property type="molecule type" value="Genomic_DNA"/>
</dbReference>
<dbReference type="RefSeq" id="WP_194509693.1">
    <property type="nucleotide sequence ID" value="NZ_JADILU010000009.1"/>
</dbReference>
<evidence type="ECO:0000256" key="2">
    <source>
        <dbReference type="ARBA" id="ARBA00022679"/>
    </source>
</evidence>
<accession>A0ABW5ZZI3</accession>
<evidence type="ECO:0000313" key="4">
    <source>
        <dbReference type="Proteomes" id="UP001597548"/>
    </source>
</evidence>
<comment type="caution">
    <text evidence="3">The sequence shown here is derived from an EMBL/GenBank/DDBJ whole genome shotgun (WGS) entry which is preliminary data.</text>
</comment>
<evidence type="ECO:0000256" key="1">
    <source>
        <dbReference type="ARBA" id="ARBA00022676"/>
    </source>
</evidence>
<keyword evidence="1" id="KW-0328">Glycosyltransferase</keyword>
<dbReference type="CDD" id="cd03789">
    <property type="entry name" value="GT9_LPS_heptosyltransferase"/>
    <property type="match status" value="1"/>
</dbReference>
<dbReference type="Proteomes" id="UP001597548">
    <property type="component" value="Unassembled WGS sequence"/>
</dbReference>
<sequence>MKILVIQQKMIGDVLTSSILFEVLRAKYPNAQLDYLVNSHTLPVIENNPYIDNFILFTKEEENSKLELLKFAKKLKPKKYDVLIDVYSKLSSNIITLFSGTKTKISYHKSYSTFIYTHNIKRLQKTDSKSSLAIANRLQLLKPLGIEVTSAKPKIYLNEAEITTSKQFLKDNHIDFDKPLYMISVLGSGTNKTYPFKFMAKVIDTIALKTKGQILFNYIPNQEAQAKVIYNLCQPETQKQIFFNVFGKNLREFLAITKYCDALIGNEGGAVNMAKALDIKTFSIFSPWISKDTWSLFEDDKTQVSVHLKDYKAELYMNKAEKDMKKEALELYEEFSPEFFEEKLIDFLKQTVQR</sequence>